<dbReference type="EMBL" id="JBIASD010000002">
    <property type="protein sequence ID" value="MFF3664855.1"/>
    <property type="molecule type" value="Genomic_DNA"/>
</dbReference>
<gene>
    <name evidence="1" type="ORF">ACFYXI_04605</name>
</gene>
<keyword evidence="2" id="KW-1185">Reference proteome</keyword>
<protein>
    <submittedName>
        <fullName evidence="1">Uncharacterized protein</fullName>
    </submittedName>
</protein>
<dbReference type="InterPro" id="IPR036648">
    <property type="entry name" value="CN_Hdrase_a/SCN_Hdrase_g_sf"/>
</dbReference>
<sequence length="97" mass="10403">MSGGFQSQSDGKRFARLVARAWSDESIRERYEQNPRELLAEAGIDWPEDVPVPELPARPDRALDLESLETSAGGALSTIGTVSCPAGCFAAPPSQDV</sequence>
<reference evidence="1 2" key="1">
    <citation type="submission" date="2024-10" db="EMBL/GenBank/DDBJ databases">
        <title>The Natural Products Discovery Center: Release of the First 8490 Sequenced Strains for Exploring Actinobacteria Biosynthetic Diversity.</title>
        <authorList>
            <person name="Kalkreuter E."/>
            <person name="Kautsar S.A."/>
            <person name="Yang D."/>
            <person name="Bader C.D."/>
            <person name="Teijaro C.N."/>
            <person name="Fluegel L."/>
            <person name="Davis C.M."/>
            <person name="Simpson J.R."/>
            <person name="Lauterbach L."/>
            <person name="Steele A.D."/>
            <person name="Gui C."/>
            <person name="Meng S."/>
            <person name="Li G."/>
            <person name="Viehrig K."/>
            <person name="Ye F."/>
            <person name="Su P."/>
            <person name="Kiefer A.F."/>
            <person name="Nichols A."/>
            <person name="Cepeda A.J."/>
            <person name="Yan W."/>
            <person name="Fan B."/>
            <person name="Jiang Y."/>
            <person name="Adhikari A."/>
            <person name="Zheng C.-J."/>
            <person name="Schuster L."/>
            <person name="Cowan T.M."/>
            <person name="Smanski M.J."/>
            <person name="Chevrette M.G."/>
            <person name="De Carvalho L.P.S."/>
            <person name="Shen B."/>
        </authorList>
    </citation>
    <scope>NUCLEOTIDE SEQUENCE [LARGE SCALE GENOMIC DNA]</scope>
    <source>
        <strain evidence="1 2">NPDC002173</strain>
    </source>
</reference>
<accession>A0ABW6SIQ6</accession>
<organism evidence="1 2">
    <name type="scientific">Microtetraspora malaysiensis</name>
    <dbReference type="NCBI Taxonomy" id="161358"/>
    <lineage>
        <taxon>Bacteria</taxon>
        <taxon>Bacillati</taxon>
        <taxon>Actinomycetota</taxon>
        <taxon>Actinomycetes</taxon>
        <taxon>Streptosporangiales</taxon>
        <taxon>Streptosporangiaceae</taxon>
        <taxon>Microtetraspora</taxon>
    </lineage>
</organism>
<dbReference type="SUPFAM" id="SSF56209">
    <property type="entry name" value="Nitrile hydratase alpha chain"/>
    <property type="match status" value="1"/>
</dbReference>
<comment type="caution">
    <text evidence="1">The sequence shown here is derived from an EMBL/GenBank/DDBJ whole genome shotgun (WGS) entry which is preliminary data.</text>
</comment>
<dbReference type="Gene3D" id="3.90.330.10">
    <property type="entry name" value="Nitrile hydratase alpha /Thiocyanate hydrolase gamma"/>
    <property type="match status" value="1"/>
</dbReference>
<dbReference type="Proteomes" id="UP001602013">
    <property type="component" value="Unassembled WGS sequence"/>
</dbReference>
<proteinExistence type="predicted"/>
<evidence type="ECO:0000313" key="1">
    <source>
        <dbReference type="EMBL" id="MFF3664855.1"/>
    </source>
</evidence>
<evidence type="ECO:0000313" key="2">
    <source>
        <dbReference type="Proteomes" id="UP001602013"/>
    </source>
</evidence>
<name>A0ABW6SIQ6_9ACTN</name>
<dbReference type="RefSeq" id="WP_387408892.1">
    <property type="nucleotide sequence ID" value="NZ_JBIASD010000002.1"/>
</dbReference>